<evidence type="ECO:0000256" key="1">
    <source>
        <dbReference type="ARBA" id="ARBA00004651"/>
    </source>
</evidence>
<sequence length="349" mass="35585">MATARAERAGYERLALGAGVALALFGLLFLSLDVSATVAALAGADVRFVALAGLMALLAQLCWSLTTVAVIDGIDGSLPRRRVQLGYLTGTFGKQVLPLGNVGGSAILAYVLAEDLDRRFREVFAAVTASELLVFAGSLGVATLGLVALLVSPLPGLDGPVVLAMLALVVFALVVGGAVLAYRRHVVATLVERTAALVRATVGRISMRVHRSLAPRRVTNGVDSFLVSFGTATGDTRRLVLASALAVGGWLAFSSALFLGCSAVGVALPIGLALFLSPASGLATLLPTPGGLGGTEIGLTAVLSVLTGAPPELAAAGVVVYRLATYWLVVSVGALSSLYLSATVWHALD</sequence>
<keyword evidence="4 7" id="KW-0812">Transmembrane</keyword>
<dbReference type="PANTHER" id="PTHR39087">
    <property type="entry name" value="UPF0104 MEMBRANE PROTEIN MJ1595"/>
    <property type="match status" value="1"/>
</dbReference>
<organism evidence="8 9">
    <name type="scientific">Haloarcula pellucida</name>
    <dbReference type="NCBI Taxonomy" id="1427151"/>
    <lineage>
        <taxon>Archaea</taxon>
        <taxon>Methanobacteriati</taxon>
        <taxon>Methanobacteriota</taxon>
        <taxon>Stenosarchaea group</taxon>
        <taxon>Halobacteria</taxon>
        <taxon>Halobacteriales</taxon>
        <taxon>Haloarculaceae</taxon>
        <taxon>Haloarcula</taxon>
    </lineage>
</organism>
<evidence type="ECO:0000256" key="4">
    <source>
        <dbReference type="ARBA" id="ARBA00022692"/>
    </source>
</evidence>
<dbReference type="Proteomes" id="UP000605784">
    <property type="component" value="Unassembled WGS sequence"/>
</dbReference>
<evidence type="ECO:0000256" key="3">
    <source>
        <dbReference type="ARBA" id="ARBA00022475"/>
    </source>
</evidence>
<dbReference type="NCBIfam" id="TIGR00374">
    <property type="entry name" value="flippase-like domain"/>
    <property type="match status" value="1"/>
</dbReference>
<dbReference type="GO" id="GO:0005886">
    <property type="term" value="C:plasma membrane"/>
    <property type="evidence" value="ECO:0007669"/>
    <property type="project" value="UniProtKB-SubCell"/>
</dbReference>
<feature type="transmembrane region" description="Helical" evidence="7">
    <location>
        <begin position="266"/>
        <end position="286"/>
    </location>
</feature>
<evidence type="ECO:0000256" key="2">
    <source>
        <dbReference type="ARBA" id="ARBA00011061"/>
    </source>
</evidence>
<evidence type="ECO:0000313" key="8">
    <source>
        <dbReference type="EMBL" id="GGN89505.1"/>
    </source>
</evidence>
<keyword evidence="3" id="KW-1003">Cell membrane</keyword>
<feature type="transmembrane region" description="Helical" evidence="7">
    <location>
        <begin position="298"/>
        <end position="320"/>
    </location>
</feature>
<gene>
    <name evidence="8" type="ORF">GCM10009030_10320</name>
</gene>
<dbReference type="RefSeq" id="WP_188995177.1">
    <property type="nucleotide sequence ID" value="NZ_BMOU01000001.1"/>
</dbReference>
<evidence type="ECO:0008006" key="10">
    <source>
        <dbReference type="Google" id="ProtNLM"/>
    </source>
</evidence>
<evidence type="ECO:0000256" key="5">
    <source>
        <dbReference type="ARBA" id="ARBA00022989"/>
    </source>
</evidence>
<dbReference type="InterPro" id="IPR022791">
    <property type="entry name" value="L-PG_synthase/AglD"/>
</dbReference>
<dbReference type="AlphaFoldDB" id="A0A830GJ51"/>
<protein>
    <recommendedName>
        <fullName evidence="10">Flippase-like domain-containing protein</fullName>
    </recommendedName>
</protein>
<proteinExistence type="inferred from homology"/>
<evidence type="ECO:0000313" key="9">
    <source>
        <dbReference type="Proteomes" id="UP000605784"/>
    </source>
</evidence>
<name>A0A830GJ51_9EURY</name>
<evidence type="ECO:0000256" key="7">
    <source>
        <dbReference type="SAM" id="Phobius"/>
    </source>
</evidence>
<feature type="transmembrane region" description="Helical" evidence="7">
    <location>
        <begin position="326"/>
        <end position="348"/>
    </location>
</feature>
<evidence type="ECO:0000256" key="6">
    <source>
        <dbReference type="ARBA" id="ARBA00023136"/>
    </source>
</evidence>
<comment type="subcellular location">
    <subcellularLocation>
        <location evidence="1">Cell membrane</location>
        <topology evidence="1">Multi-pass membrane protein</topology>
    </subcellularLocation>
</comment>
<feature type="transmembrane region" description="Helical" evidence="7">
    <location>
        <begin position="161"/>
        <end position="182"/>
    </location>
</feature>
<accession>A0A830GJ51</accession>
<reference evidence="8" key="2">
    <citation type="submission" date="2020-09" db="EMBL/GenBank/DDBJ databases">
        <authorList>
            <person name="Sun Q."/>
            <person name="Ohkuma M."/>
        </authorList>
    </citation>
    <scope>NUCLEOTIDE SEQUENCE</scope>
    <source>
        <strain evidence="8">JCM 17820</strain>
    </source>
</reference>
<keyword evidence="9" id="KW-1185">Reference proteome</keyword>
<keyword evidence="5 7" id="KW-1133">Transmembrane helix</keyword>
<dbReference type="Pfam" id="PF03706">
    <property type="entry name" value="LPG_synthase_TM"/>
    <property type="match status" value="1"/>
</dbReference>
<keyword evidence="6 7" id="KW-0472">Membrane</keyword>
<comment type="similarity">
    <text evidence="2">Belongs to the UPF0104 family.</text>
</comment>
<dbReference type="PANTHER" id="PTHR39087:SF2">
    <property type="entry name" value="UPF0104 MEMBRANE PROTEIN MJ1595"/>
    <property type="match status" value="1"/>
</dbReference>
<comment type="caution">
    <text evidence="8">The sequence shown here is derived from an EMBL/GenBank/DDBJ whole genome shotgun (WGS) entry which is preliminary data.</text>
</comment>
<feature type="transmembrane region" description="Helical" evidence="7">
    <location>
        <begin position="123"/>
        <end position="149"/>
    </location>
</feature>
<dbReference type="EMBL" id="BMOU01000001">
    <property type="protein sequence ID" value="GGN89505.1"/>
    <property type="molecule type" value="Genomic_DNA"/>
</dbReference>
<reference evidence="8" key="1">
    <citation type="journal article" date="2014" name="Int. J. Syst. Evol. Microbiol.">
        <title>Complete genome sequence of Corynebacterium casei LMG S-19264T (=DSM 44701T), isolated from a smear-ripened cheese.</title>
        <authorList>
            <consortium name="US DOE Joint Genome Institute (JGI-PGF)"/>
            <person name="Walter F."/>
            <person name="Albersmeier A."/>
            <person name="Kalinowski J."/>
            <person name="Ruckert C."/>
        </authorList>
    </citation>
    <scope>NUCLEOTIDE SEQUENCE</scope>
    <source>
        <strain evidence="8">JCM 17820</strain>
    </source>
</reference>
<feature type="transmembrane region" description="Helical" evidence="7">
    <location>
        <begin position="50"/>
        <end position="71"/>
    </location>
</feature>